<proteinExistence type="predicted"/>
<protein>
    <recommendedName>
        <fullName evidence="2">Stage 0 sporulation protein A homolog</fullName>
    </recommendedName>
</protein>
<dbReference type="SMART" id="SM00342">
    <property type="entry name" value="HTH_ARAC"/>
    <property type="match status" value="1"/>
</dbReference>
<accession>A0AB73T8P2</accession>
<evidence type="ECO:0000256" key="2">
    <source>
        <dbReference type="ARBA" id="ARBA00018672"/>
    </source>
</evidence>
<dbReference type="Gene3D" id="1.10.10.60">
    <property type="entry name" value="Homeodomain-like"/>
    <property type="match status" value="2"/>
</dbReference>
<dbReference type="EMBL" id="QGGY01000002">
    <property type="protein sequence ID" value="PWJ78199.1"/>
    <property type="molecule type" value="Genomic_DNA"/>
</dbReference>
<name>A0AB73T8P2_9FIRM</name>
<dbReference type="InterPro" id="IPR018060">
    <property type="entry name" value="HTH_AraC"/>
</dbReference>
<evidence type="ECO:0000313" key="13">
    <source>
        <dbReference type="EMBL" id="PWJ78199.1"/>
    </source>
</evidence>
<evidence type="ECO:0000256" key="6">
    <source>
        <dbReference type="ARBA" id="ARBA00023015"/>
    </source>
</evidence>
<dbReference type="GO" id="GO:0005737">
    <property type="term" value="C:cytoplasm"/>
    <property type="evidence" value="ECO:0007669"/>
    <property type="project" value="UniProtKB-SubCell"/>
</dbReference>
<comment type="function">
    <text evidence="9">May play the central regulatory role in sporulation. It may be an element of the effector pathway responsible for the activation of sporulation genes in response to nutritional stress. Spo0A may act in concert with spo0H (a sigma factor) to control the expression of some genes that are critical to the sporulation process.</text>
</comment>
<dbReference type="GO" id="GO:0003700">
    <property type="term" value="F:DNA-binding transcription factor activity"/>
    <property type="evidence" value="ECO:0007669"/>
    <property type="project" value="InterPro"/>
</dbReference>
<dbReference type="InterPro" id="IPR011006">
    <property type="entry name" value="CheY-like_superfamily"/>
</dbReference>
<dbReference type="GO" id="GO:0000160">
    <property type="term" value="P:phosphorelay signal transduction system"/>
    <property type="evidence" value="ECO:0007669"/>
    <property type="project" value="UniProtKB-KW"/>
</dbReference>
<dbReference type="Gene3D" id="3.40.50.2300">
    <property type="match status" value="1"/>
</dbReference>
<evidence type="ECO:0000259" key="11">
    <source>
        <dbReference type="PROSITE" id="PS01124"/>
    </source>
</evidence>
<keyword evidence="4 10" id="KW-0597">Phosphoprotein</keyword>
<dbReference type="SUPFAM" id="SSF46689">
    <property type="entry name" value="Homeodomain-like"/>
    <property type="match status" value="2"/>
</dbReference>
<keyword evidence="6" id="KW-0805">Transcription regulation</keyword>
<keyword evidence="5" id="KW-0902">Two-component regulatory system</keyword>
<dbReference type="SMART" id="SM00448">
    <property type="entry name" value="REC"/>
    <property type="match status" value="1"/>
</dbReference>
<dbReference type="InterPro" id="IPR001789">
    <property type="entry name" value="Sig_transdc_resp-reg_receiver"/>
</dbReference>
<evidence type="ECO:0000313" key="14">
    <source>
        <dbReference type="Proteomes" id="UP000245412"/>
    </source>
</evidence>
<comment type="caution">
    <text evidence="13">The sequence shown here is derived from an EMBL/GenBank/DDBJ whole genome shotgun (WGS) entry which is preliminary data.</text>
</comment>
<sequence>MYSVMIVEDELLTRMTLCNAVDWKKFNMTVVKEAANGQEAWEACQELKPQLVVTDIRMPDMSGMELIAKIREQDERCRVVILTCVEEFDTAKEAIDLHVSAYIPKLTMKWSQLEEVIGRVQQELDRIYGIAELPGMGHNMQGSQHRLLEGMKQENGSAFELLKDNVIGRGMAQTCIMILIKLNYGTTEAPAMPESGDPVCNLMQDCFRKAPFVIERKSMVEYIAVTVFEEGENGRQELILKLQKMKKLFKMYLNIRAVFGVSSMKGEDRLADMYKQAERAFCEEFYYPKSSIFFFDDVKSWHLMEGAAGDDAPLSGIIREAIHYIENHYASEITLTGLAERMKLSAGHLSSLFRNELNTGFAKYLLDVRMRHARQLLMDVSVYSYEVAEKVGFTDYSYFSRCFKKVTGLSPQQYKDMFCTLEGDDSLD</sequence>
<dbReference type="PROSITE" id="PS50110">
    <property type="entry name" value="RESPONSE_REGULATORY"/>
    <property type="match status" value="1"/>
</dbReference>
<evidence type="ECO:0000256" key="9">
    <source>
        <dbReference type="ARBA" id="ARBA00024867"/>
    </source>
</evidence>
<keyword evidence="8" id="KW-0804">Transcription</keyword>
<dbReference type="PANTHER" id="PTHR42713:SF3">
    <property type="entry name" value="TRANSCRIPTIONAL REGULATORY PROTEIN HPTR"/>
    <property type="match status" value="1"/>
</dbReference>
<evidence type="ECO:0000256" key="10">
    <source>
        <dbReference type="PROSITE-ProRule" id="PRU00169"/>
    </source>
</evidence>
<dbReference type="Pfam" id="PF00072">
    <property type="entry name" value="Response_reg"/>
    <property type="match status" value="1"/>
</dbReference>
<dbReference type="PANTHER" id="PTHR42713">
    <property type="entry name" value="HISTIDINE KINASE-RELATED"/>
    <property type="match status" value="1"/>
</dbReference>
<dbReference type="SUPFAM" id="SSF52172">
    <property type="entry name" value="CheY-like"/>
    <property type="match status" value="1"/>
</dbReference>
<keyword evidence="7" id="KW-0238">DNA-binding</keyword>
<dbReference type="PROSITE" id="PS01124">
    <property type="entry name" value="HTH_ARAC_FAMILY_2"/>
    <property type="match status" value="1"/>
</dbReference>
<evidence type="ECO:0000256" key="8">
    <source>
        <dbReference type="ARBA" id="ARBA00023163"/>
    </source>
</evidence>
<feature type="modified residue" description="4-aspartylphosphate" evidence="10">
    <location>
        <position position="55"/>
    </location>
</feature>
<evidence type="ECO:0000256" key="5">
    <source>
        <dbReference type="ARBA" id="ARBA00023012"/>
    </source>
</evidence>
<keyword evidence="14" id="KW-1185">Reference proteome</keyword>
<dbReference type="InterPro" id="IPR020449">
    <property type="entry name" value="Tscrpt_reg_AraC-type_HTH"/>
</dbReference>
<dbReference type="AlphaFoldDB" id="A0AB73T8P2"/>
<feature type="domain" description="HTH araC/xylS-type" evidence="11">
    <location>
        <begin position="319"/>
        <end position="417"/>
    </location>
</feature>
<dbReference type="RefSeq" id="WP_109625129.1">
    <property type="nucleotide sequence ID" value="NZ_JANKBI010000005.1"/>
</dbReference>
<dbReference type="Proteomes" id="UP000245412">
    <property type="component" value="Unassembled WGS sequence"/>
</dbReference>
<feature type="domain" description="Response regulatory" evidence="12">
    <location>
        <begin position="3"/>
        <end position="120"/>
    </location>
</feature>
<dbReference type="InterPro" id="IPR009057">
    <property type="entry name" value="Homeodomain-like_sf"/>
</dbReference>
<dbReference type="PRINTS" id="PR00032">
    <property type="entry name" value="HTHARAC"/>
</dbReference>
<reference evidence="13 14" key="1">
    <citation type="submission" date="2018-05" db="EMBL/GenBank/DDBJ databases">
        <authorList>
            <person name="Goeker M."/>
            <person name="Huntemann M."/>
            <person name="Clum A."/>
            <person name="Pillay M."/>
            <person name="Palaniappan K."/>
            <person name="Varghese N."/>
            <person name="Mikhailova N."/>
            <person name="Stamatis D."/>
            <person name="Reddy T."/>
            <person name="Daum C."/>
            <person name="Shapiro N."/>
            <person name="Ivanova N."/>
            <person name="Kyrpides N."/>
            <person name="Woyke T."/>
        </authorList>
    </citation>
    <scope>NUCLEOTIDE SEQUENCE [LARGE SCALE GENOMIC DNA]</scope>
    <source>
        <strain evidence="13 14">DSM 26524</strain>
    </source>
</reference>
<evidence type="ECO:0000259" key="12">
    <source>
        <dbReference type="PROSITE" id="PS50110"/>
    </source>
</evidence>
<comment type="subcellular location">
    <subcellularLocation>
        <location evidence="1">Cytoplasm</location>
    </subcellularLocation>
</comment>
<dbReference type="InterPro" id="IPR051552">
    <property type="entry name" value="HptR"/>
</dbReference>
<gene>
    <name evidence="13" type="ORF">C7383_102335</name>
</gene>
<dbReference type="GO" id="GO:0043565">
    <property type="term" value="F:sequence-specific DNA binding"/>
    <property type="evidence" value="ECO:0007669"/>
    <property type="project" value="InterPro"/>
</dbReference>
<keyword evidence="3" id="KW-0963">Cytoplasm</keyword>
<evidence type="ECO:0000256" key="7">
    <source>
        <dbReference type="ARBA" id="ARBA00023125"/>
    </source>
</evidence>
<evidence type="ECO:0000256" key="4">
    <source>
        <dbReference type="ARBA" id="ARBA00022553"/>
    </source>
</evidence>
<organism evidence="13 14">
    <name type="scientific">Murimonas intestini</name>
    <dbReference type="NCBI Taxonomy" id="1337051"/>
    <lineage>
        <taxon>Bacteria</taxon>
        <taxon>Bacillati</taxon>
        <taxon>Bacillota</taxon>
        <taxon>Clostridia</taxon>
        <taxon>Lachnospirales</taxon>
        <taxon>Lachnospiraceae</taxon>
        <taxon>Murimonas</taxon>
    </lineage>
</organism>
<evidence type="ECO:0000256" key="1">
    <source>
        <dbReference type="ARBA" id="ARBA00004496"/>
    </source>
</evidence>
<evidence type="ECO:0000256" key="3">
    <source>
        <dbReference type="ARBA" id="ARBA00022490"/>
    </source>
</evidence>
<dbReference type="CDD" id="cd17536">
    <property type="entry name" value="REC_YesN-like"/>
    <property type="match status" value="1"/>
</dbReference>
<dbReference type="Pfam" id="PF12833">
    <property type="entry name" value="HTH_18"/>
    <property type="match status" value="1"/>
</dbReference>